<dbReference type="EMBL" id="JAUUTY010000007">
    <property type="protein sequence ID" value="KAK1608781.1"/>
    <property type="molecule type" value="Genomic_DNA"/>
</dbReference>
<keyword evidence="1" id="KW-0862">Zinc</keyword>
<evidence type="ECO:0000313" key="5">
    <source>
        <dbReference type="Proteomes" id="UP001231189"/>
    </source>
</evidence>
<dbReference type="SUPFAM" id="SSF56672">
    <property type="entry name" value="DNA/RNA polymerases"/>
    <property type="match status" value="1"/>
</dbReference>
<proteinExistence type="predicted"/>
<dbReference type="Pfam" id="PF00098">
    <property type="entry name" value="zf-CCHC"/>
    <property type="match status" value="1"/>
</dbReference>
<gene>
    <name evidence="4" type="ORF">QYE76_032454</name>
</gene>
<dbReference type="GO" id="GO:0008270">
    <property type="term" value="F:zinc ion binding"/>
    <property type="evidence" value="ECO:0007669"/>
    <property type="project" value="UniProtKB-KW"/>
</dbReference>
<keyword evidence="5" id="KW-1185">Reference proteome</keyword>
<dbReference type="PANTHER" id="PTHR24559:SF444">
    <property type="entry name" value="REVERSE TRANSCRIPTASE DOMAIN-CONTAINING PROTEIN"/>
    <property type="match status" value="1"/>
</dbReference>
<dbReference type="SUPFAM" id="SSF57756">
    <property type="entry name" value="Retrovirus zinc finger-like domains"/>
    <property type="match status" value="1"/>
</dbReference>
<comment type="caution">
    <text evidence="4">The sequence shown here is derived from an EMBL/GenBank/DDBJ whole genome shotgun (WGS) entry which is preliminary data.</text>
</comment>
<reference evidence="4" key="1">
    <citation type="submission" date="2023-07" db="EMBL/GenBank/DDBJ databases">
        <title>A chromosome-level genome assembly of Lolium multiflorum.</title>
        <authorList>
            <person name="Chen Y."/>
            <person name="Copetti D."/>
            <person name="Kolliker R."/>
            <person name="Studer B."/>
        </authorList>
    </citation>
    <scope>NUCLEOTIDE SEQUENCE</scope>
    <source>
        <strain evidence="4">02402/16</strain>
        <tissue evidence="4">Leaf</tissue>
    </source>
</reference>
<dbReference type="Gene3D" id="3.10.10.10">
    <property type="entry name" value="HIV Type 1 Reverse Transcriptase, subunit A, domain 1"/>
    <property type="match status" value="1"/>
</dbReference>
<dbReference type="Proteomes" id="UP001231189">
    <property type="component" value="Unassembled WGS sequence"/>
</dbReference>
<dbReference type="CDD" id="cd01647">
    <property type="entry name" value="RT_LTR"/>
    <property type="match status" value="1"/>
</dbReference>
<dbReference type="InterPro" id="IPR043502">
    <property type="entry name" value="DNA/RNA_pol_sf"/>
</dbReference>
<dbReference type="InterPro" id="IPR000477">
    <property type="entry name" value="RT_dom"/>
</dbReference>
<dbReference type="InterPro" id="IPR053134">
    <property type="entry name" value="RNA-dir_DNA_polymerase"/>
</dbReference>
<name>A0AAD8VKL8_LOLMU</name>
<keyword evidence="1" id="KW-0863">Zinc-finger</keyword>
<dbReference type="InterPro" id="IPR036875">
    <property type="entry name" value="Znf_CCHC_sf"/>
</dbReference>
<protein>
    <recommendedName>
        <fullName evidence="3">CCHC-type domain-containing protein</fullName>
    </recommendedName>
</protein>
<feature type="region of interest" description="Disordered" evidence="2">
    <location>
        <begin position="97"/>
        <end position="205"/>
    </location>
</feature>
<dbReference type="InterPro" id="IPR001878">
    <property type="entry name" value="Znf_CCHC"/>
</dbReference>
<dbReference type="GO" id="GO:0003676">
    <property type="term" value="F:nucleic acid binding"/>
    <property type="evidence" value="ECO:0007669"/>
    <property type="project" value="InterPro"/>
</dbReference>
<dbReference type="AlphaFoldDB" id="A0AAD8VKL8"/>
<dbReference type="InterPro" id="IPR043128">
    <property type="entry name" value="Rev_trsase/Diguanyl_cyclase"/>
</dbReference>
<keyword evidence="1" id="KW-0479">Metal-binding</keyword>
<feature type="domain" description="CCHC-type" evidence="3">
    <location>
        <begin position="215"/>
        <end position="230"/>
    </location>
</feature>
<accession>A0AAD8VKL8</accession>
<dbReference type="PROSITE" id="PS50158">
    <property type="entry name" value="ZF_CCHC"/>
    <property type="match status" value="1"/>
</dbReference>
<feature type="compositionally biased region" description="Low complexity" evidence="2">
    <location>
        <begin position="161"/>
        <end position="198"/>
    </location>
</feature>
<organism evidence="4 5">
    <name type="scientific">Lolium multiflorum</name>
    <name type="common">Italian ryegrass</name>
    <name type="synonym">Lolium perenne subsp. multiflorum</name>
    <dbReference type="NCBI Taxonomy" id="4521"/>
    <lineage>
        <taxon>Eukaryota</taxon>
        <taxon>Viridiplantae</taxon>
        <taxon>Streptophyta</taxon>
        <taxon>Embryophyta</taxon>
        <taxon>Tracheophyta</taxon>
        <taxon>Spermatophyta</taxon>
        <taxon>Magnoliopsida</taxon>
        <taxon>Liliopsida</taxon>
        <taxon>Poales</taxon>
        <taxon>Poaceae</taxon>
        <taxon>BOP clade</taxon>
        <taxon>Pooideae</taxon>
        <taxon>Poodae</taxon>
        <taxon>Poeae</taxon>
        <taxon>Poeae Chloroplast Group 2 (Poeae type)</taxon>
        <taxon>Loliodinae</taxon>
        <taxon>Loliinae</taxon>
        <taxon>Lolium</taxon>
    </lineage>
</organism>
<dbReference type="FunFam" id="3.30.70.270:FF:000003">
    <property type="entry name" value="Transposon Ty3-G Gag-Pol polyprotein"/>
    <property type="match status" value="1"/>
</dbReference>
<sequence>MENNLEVAGVEANDKVLFATHYLAGPTRAWWTSARALNAGQMMTWADFKLKFSTPDETDTTEKRKERFLNGLHDEMQTVLVNIPFADLEALVTRHPMEGKLNQANENRKRRMMNQSGPSNNPKFRPSSSGGFPPRNNRPPAPMSRPGYQNRSGGNPRPGGHHNNPNHNNNYVHHNNNFNRAPMRAPANNTNPNTAPRTGSNAVPVTPKDKSTINCYECGVVGHYSNECPKRLAKLAANAAAPAQQQRRVTNGKKFAPNNPNNRSGRLFRMSAEEAQEAPDVVLGYHQLKIRATDIPKTAFTTRYGLYEYNVMSFGLTNAPAYFMNFMNKIFMNFLDKFVVVFIDDILIYSKSEEEHEQHLEIVLETLRQHKLYAKFSKCEFWLKEVGFLGHILSAGIAVDPTKIKTVAEWKTPPLRLKSVLSSDWRDIIADSLKDSQA</sequence>
<feature type="region of interest" description="Disordered" evidence="2">
    <location>
        <begin position="241"/>
        <end position="263"/>
    </location>
</feature>
<evidence type="ECO:0000256" key="2">
    <source>
        <dbReference type="SAM" id="MobiDB-lite"/>
    </source>
</evidence>
<dbReference type="PANTHER" id="PTHR24559">
    <property type="entry name" value="TRANSPOSON TY3-I GAG-POL POLYPROTEIN"/>
    <property type="match status" value="1"/>
</dbReference>
<dbReference type="Pfam" id="PF00078">
    <property type="entry name" value="RVT_1"/>
    <property type="match status" value="1"/>
</dbReference>
<dbReference type="SMART" id="SM00343">
    <property type="entry name" value="ZnF_C2HC"/>
    <property type="match status" value="1"/>
</dbReference>
<evidence type="ECO:0000259" key="3">
    <source>
        <dbReference type="PROSITE" id="PS50158"/>
    </source>
</evidence>
<feature type="compositionally biased region" description="Polar residues" evidence="2">
    <location>
        <begin position="113"/>
        <end position="130"/>
    </location>
</feature>
<evidence type="ECO:0000313" key="4">
    <source>
        <dbReference type="EMBL" id="KAK1608781.1"/>
    </source>
</evidence>
<dbReference type="Gene3D" id="4.10.60.10">
    <property type="entry name" value="Zinc finger, CCHC-type"/>
    <property type="match status" value="1"/>
</dbReference>
<evidence type="ECO:0000256" key="1">
    <source>
        <dbReference type="PROSITE-ProRule" id="PRU00047"/>
    </source>
</evidence>
<dbReference type="Gene3D" id="3.30.70.270">
    <property type="match status" value="1"/>
</dbReference>